<comment type="caution">
    <text evidence="2">The sequence shown here is derived from an EMBL/GenBank/DDBJ whole genome shotgun (WGS) entry which is preliminary data.</text>
</comment>
<dbReference type="Proteomes" id="UP001153269">
    <property type="component" value="Unassembled WGS sequence"/>
</dbReference>
<dbReference type="EMBL" id="CADEAL010004217">
    <property type="protein sequence ID" value="CAB1454583.1"/>
    <property type="molecule type" value="Genomic_DNA"/>
</dbReference>
<accession>A0A9N7VSQ9</accession>
<feature type="compositionally biased region" description="Low complexity" evidence="1">
    <location>
        <begin position="108"/>
        <end position="161"/>
    </location>
</feature>
<evidence type="ECO:0000256" key="1">
    <source>
        <dbReference type="SAM" id="MobiDB-lite"/>
    </source>
</evidence>
<protein>
    <submittedName>
        <fullName evidence="2">Uncharacterized protein</fullName>
    </submittedName>
</protein>
<keyword evidence="3" id="KW-1185">Reference proteome</keyword>
<reference evidence="2" key="1">
    <citation type="submission" date="2020-03" db="EMBL/GenBank/DDBJ databases">
        <authorList>
            <person name="Weist P."/>
        </authorList>
    </citation>
    <scope>NUCLEOTIDE SEQUENCE</scope>
</reference>
<feature type="region of interest" description="Disordered" evidence="1">
    <location>
        <begin position="105"/>
        <end position="165"/>
    </location>
</feature>
<gene>
    <name evidence="2" type="ORF">PLEPLA_LOCUS42349</name>
</gene>
<proteinExistence type="predicted"/>
<organism evidence="2 3">
    <name type="scientific">Pleuronectes platessa</name>
    <name type="common">European plaice</name>
    <dbReference type="NCBI Taxonomy" id="8262"/>
    <lineage>
        <taxon>Eukaryota</taxon>
        <taxon>Metazoa</taxon>
        <taxon>Chordata</taxon>
        <taxon>Craniata</taxon>
        <taxon>Vertebrata</taxon>
        <taxon>Euteleostomi</taxon>
        <taxon>Actinopterygii</taxon>
        <taxon>Neopterygii</taxon>
        <taxon>Teleostei</taxon>
        <taxon>Neoteleostei</taxon>
        <taxon>Acanthomorphata</taxon>
        <taxon>Carangaria</taxon>
        <taxon>Pleuronectiformes</taxon>
        <taxon>Pleuronectoidei</taxon>
        <taxon>Pleuronectidae</taxon>
        <taxon>Pleuronectes</taxon>
    </lineage>
</organism>
<evidence type="ECO:0000313" key="3">
    <source>
        <dbReference type="Proteomes" id="UP001153269"/>
    </source>
</evidence>
<name>A0A9N7VSQ9_PLEPL</name>
<sequence>MACRMLIQINQKAQFYYPYYYYYPLPQTVPATTVPATTVPATTVPATTVPATTVPATTAPATTALAPKYPIYYPYPPAGAHSPMFPDNADVYYYPIIQHIYGTPTYPSDPMQTTTPPPTSTTSPSGTTKPSETSPIATPATASTTRKTTKCSKQTTSSSGTYPGQLSPFVEYYESPFAPVTSYAHNKAGKLPDNQKYMPQNGYKSGPQAPAHSGFDPRAAPWFFH</sequence>
<dbReference type="AlphaFoldDB" id="A0A9N7VSQ9"/>
<evidence type="ECO:0000313" key="2">
    <source>
        <dbReference type="EMBL" id="CAB1454583.1"/>
    </source>
</evidence>